<dbReference type="RefSeq" id="WP_068124464.1">
    <property type="nucleotide sequence ID" value="NZ_CCXJ01000719.1"/>
</dbReference>
<comment type="caution">
    <text evidence="1">The sequence shown here is derived from an EMBL/GenBank/DDBJ whole genome shotgun (WGS) entry which is preliminary data.</text>
</comment>
<name>A0ABT9NSJ2_9ACTN</name>
<proteinExistence type="predicted"/>
<dbReference type="EMBL" id="JAUSQM010000001">
    <property type="protein sequence ID" value="MDP9823390.1"/>
    <property type="molecule type" value="Genomic_DNA"/>
</dbReference>
<reference evidence="1 2" key="1">
    <citation type="submission" date="2023-07" db="EMBL/GenBank/DDBJ databases">
        <title>Sequencing the genomes of 1000 actinobacteria strains.</title>
        <authorList>
            <person name="Klenk H.-P."/>
        </authorList>
    </citation>
    <scope>NUCLEOTIDE SEQUENCE [LARGE SCALE GENOMIC DNA]</scope>
    <source>
        <strain evidence="1 2">GD13</strain>
    </source>
</reference>
<evidence type="ECO:0000313" key="2">
    <source>
        <dbReference type="Proteomes" id="UP001240447"/>
    </source>
</evidence>
<keyword evidence="2" id="KW-1185">Reference proteome</keyword>
<gene>
    <name evidence="1" type="ORF">J2S59_003199</name>
</gene>
<protein>
    <submittedName>
        <fullName evidence="1">Arc/MetJ-type ribon-helix-helix transcriptional regulator</fullName>
    </submittedName>
</protein>
<sequence>MTVKIAVSLPDAVVAQARAAVAEGRAASFSAYVAKALEQYGRTQALADLLDEWDRELGAPGADEVAWADEVLASTEA</sequence>
<dbReference type="Proteomes" id="UP001240447">
    <property type="component" value="Unassembled WGS sequence"/>
</dbReference>
<evidence type="ECO:0000313" key="1">
    <source>
        <dbReference type="EMBL" id="MDP9823390.1"/>
    </source>
</evidence>
<organism evidence="1 2">
    <name type="scientific">Nocardioides massiliensis</name>
    <dbReference type="NCBI Taxonomy" id="1325935"/>
    <lineage>
        <taxon>Bacteria</taxon>
        <taxon>Bacillati</taxon>
        <taxon>Actinomycetota</taxon>
        <taxon>Actinomycetes</taxon>
        <taxon>Propionibacteriales</taxon>
        <taxon>Nocardioidaceae</taxon>
        <taxon>Nocardioides</taxon>
    </lineage>
</organism>
<accession>A0ABT9NSJ2</accession>